<evidence type="ECO:0000313" key="3">
    <source>
        <dbReference type="Proteomes" id="UP001600064"/>
    </source>
</evidence>
<dbReference type="Proteomes" id="UP001600064">
    <property type="component" value="Unassembled WGS sequence"/>
</dbReference>
<protein>
    <submittedName>
        <fullName evidence="2">Uncharacterized protein</fullName>
    </submittedName>
</protein>
<evidence type="ECO:0000313" key="2">
    <source>
        <dbReference type="EMBL" id="KAL2267697.1"/>
    </source>
</evidence>
<feature type="region of interest" description="Disordered" evidence="1">
    <location>
        <begin position="87"/>
        <end position="109"/>
    </location>
</feature>
<keyword evidence="3" id="KW-1185">Reference proteome</keyword>
<evidence type="ECO:0000256" key="1">
    <source>
        <dbReference type="SAM" id="MobiDB-lite"/>
    </source>
</evidence>
<reference evidence="2 3" key="1">
    <citation type="journal article" date="2024" name="Commun. Biol.">
        <title>Comparative genomic analysis of thermophilic fungi reveals convergent evolutionary adaptations and gene losses.</title>
        <authorList>
            <person name="Steindorff A.S."/>
            <person name="Aguilar-Pontes M.V."/>
            <person name="Robinson A.J."/>
            <person name="Andreopoulos B."/>
            <person name="LaButti K."/>
            <person name="Kuo A."/>
            <person name="Mondo S."/>
            <person name="Riley R."/>
            <person name="Otillar R."/>
            <person name="Haridas S."/>
            <person name="Lipzen A."/>
            <person name="Grimwood J."/>
            <person name="Schmutz J."/>
            <person name="Clum A."/>
            <person name="Reid I.D."/>
            <person name="Moisan M.C."/>
            <person name="Butler G."/>
            <person name="Nguyen T.T.M."/>
            <person name="Dewar K."/>
            <person name="Conant G."/>
            <person name="Drula E."/>
            <person name="Henrissat B."/>
            <person name="Hansel C."/>
            <person name="Singer S."/>
            <person name="Hutchinson M.I."/>
            <person name="de Vries R.P."/>
            <person name="Natvig D.O."/>
            <person name="Powell A.J."/>
            <person name="Tsang A."/>
            <person name="Grigoriev I.V."/>
        </authorList>
    </citation>
    <scope>NUCLEOTIDE SEQUENCE [LARGE SCALE GENOMIC DNA]</scope>
    <source>
        <strain evidence="2 3">ATCC 22073</strain>
    </source>
</reference>
<sequence>MASCLIKPNALKVSPSLPRCHHLQPHKSSLCLDYLDHRLTSSPPSTTSTMPNVQEQLIQTLETKGLQFHIKTGNAKYKCTLIDRATHERRKAERTTSSSAVSTTTSSSSSISSGFLCLVWNTPHLSLYTVYPTQQPSTSRMEGGHIARAAVANHPPGRQGAGWWWKLTNGRERERERDHPPPPRCWDPGVSRKLILRYPGCNFGGGVWSGSRTSSMREWIPPPVEGWKPDHEGAWEPWFLFLVLGLRRRGRARARERLLAFRPLPTPSSRALVFLCFTRPQVSSDWVFREHGKAGKWFFLIGWSL</sequence>
<dbReference type="GeneID" id="98126166"/>
<feature type="compositionally biased region" description="Low complexity" evidence="1">
    <location>
        <begin position="95"/>
        <end position="109"/>
    </location>
</feature>
<comment type="caution">
    <text evidence="2">The sequence shown here is derived from an EMBL/GenBank/DDBJ whole genome shotgun (WGS) entry which is preliminary data.</text>
</comment>
<proteinExistence type="predicted"/>
<organism evidence="2 3">
    <name type="scientific">Remersonia thermophila</name>
    <dbReference type="NCBI Taxonomy" id="72144"/>
    <lineage>
        <taxon>Eukaryota</taxon>
        <taxon>Fungi</taxon>
        <taxon>Dikarya</taxon>
        <taxon>Ascomycota</taxon>
        <taxon>Pezizomycotina</taxon>
        <taxon>Sordariomycetes</taxon>
        <taxon>Sordariomycetidae</taxon>
        <taxon>Sordariales</taxon>
        <taxon>Sordariales incertae sedis</taxon>
        <taxon>Remersonia</taxon>
    </lineage>
</organism>
<gene>
    <name evidence="2" type="ORF">VTJ83DRAFT_4974</name>
</gene>
<accession>A0ABR4DBG8</accession>
<name>A0ABR4DBG8_9PEZI</name>
<dbReference type="RefSeq" id="XP_070866424.1">
    <property type="nucleotide sequence ID" value="XM_071011522.1"/>
</dbReference>
<dbReference type="EMBL" id="JAZGUE010000004">
    <property type="protein sequence ID" value="KAL2267697.1"/>
    <property type="molecule type" value="Genomic_DNA"/>
</dbReference>